<dbReference type="Pfam" id="PF03101">
    <property type="entry name" value="FAR1"/>
    <property type="match status" value="1"/>
</dbReference>
<evidence type="ECO:0000259" key="1">
    <source>
        <dbReference type="Pfam" id="PF03101"/>
    </source>
</evidence>
<dbReference type="EMBL" id="SDMP01000020">
    <property type="protein sequence ID" value="RYQ83727.1"/>
    <property type="molecule type" value="Genomic_DNA"/>
</dbReference>
<sequence>MEEEDVVSYFHGAAAMADENLCVGNEEELVFDDLDACLGNESSSEAGEDANMEGYFDDNVGDDFYENWEDRGIDEIADFGQINFKEITFDHMRLLHFPDQHVAFAFYNLYAKMNGFLIRKTRLRDFAVDKEAHEHKREPKPETRCGCLAQMRVHLHLESGRCIISYFDDVHNHEMLDETLTFMLPRNRKMNATAIEQMNMMLKVGIKTPQI</sequence>
<dbReference type="InterPro" id="IPR004330">
    <property type="entry name" value="FAR1_DNA_bnd_dom"/>
</dbReference>
<accession>A0A444X209</accession>
<feature type="domain" description="FAR1" evidence="1">
    <location>
        <begin position="129"/>
        <end position="176"/>
    </location>
</feature>
<organism evidence="2 3">
    <name type="scientific">Arachis hypogaea</name>
    <name type="common">Peanut</name>
    <dbReference type="NCBI Taxonomy" id="3818"/>
    <lineage>
        <taxon>Eukaryota</taxon>
        <taxon>Viridiplantae</taxon>
        <taxon>Streptophyta</taxon>
        <taxon>Embryophyta</taxon>
        <taxon>Tracheophyta</taxon>
        <taxon>Spermatophyta</taxon>
        <taxon>Magnoliopsida</taxon>
        <taxon>eudicotyledons</taxon>
        <taxon>Gunneridae</taxon>
        <taxon>Pentapetalae</taxon>
        <taxon>rosids</taxon>
        <taxon>fabids</taxon>
        <taxon>Fabales</taxon>
        <taxon>Fabaceae</taxon>
        <taxon>Papilionoideae</taxon>
        <taxon>50 kb inversion clade</taxon>
        <taxon>dalbergioids sensu lato</taxon>
        <taxon>Dalbergieae</taxon>
        <taxon>Pterocarpus clade</taxon>
        <taxon>Arachis</taxon>
    </lineage>
</organism>
<gene>
    <name evidence="2" type="ORF">Ahy_B10g102529</name>
</gene>
<reference evidence="2 3" key="1">
    <citation type="submission" date="2019-01" db="EMBL/GenBank/DDBJ databases">
        <title>Sequencing of cultivated peanut Arachis hypogaea provides insights into genome evolution and oil improvement.</title>
        <authorList>
            <person name="Chen X."/>
        </authorList>
    </citation>
    <scope>NUCLEOTIDE SEQUENCE [LARGE SCALE GENOMIC DNA]</scope>
    <source>
        <strain evidence="3">cv. Fuhuasheng</strain>
        <tissue evidence="2">Leaves</tissue>
    </source>
</reference>
<dbReference type="AlphaFoldDB" id="A0A444X209"/>
<comment type="caution">
    <text evidence="2">The sequence shown here is derived from an EMBL/GenBank/DDBJ whole genome shotgun (WGS) entry which is preliminary data.</text>
</comment>
<protein>
    <recommendedName>
        <fullName evidence="1">FAR1 domain-containing protein</fullName>
    </recommendedName>
</protein>
<dbReference type="PANTHER" id="PTHR46328:SF26">
    <property type="entry name" value="FAR1 DNA-BINDING DOMAIN PROTEIN"/>
    <property type="match status" value="1"/>
</dbReference>
<proteinExistence type="predicted"/>
<evidence type="ECO:0000313" key="2">
    <source>
        <dbReference type="EMBL" id="RYQ83727.1"/>
    </source>
</evidence>
<dbReference type="Proteomes" id="UP000289738">
    <property type="component" value="Chromosome B10"/>
</dbReference>
<name>A0A444X209_ARAHY</name>
<keyword evidence="3" id="KW-1185">Reference proteome</keyword>
<dbReference type="PANTHER" id="PTHR46328">
    <property type="entry name" value="FAR-RED IMPAIRED RESPONSIVE (FAR1) FAMILY PROTEIN-RELATED"/>
    <property type="match status" value="1"/>
</dbReference>
<evidence type="ECO:0000313" key="3">
    <source>
        <dbReference type="Proteomes" id="UP000289738"/>
    </source>
</evidence>